<comment type="caution">
    <text evidence="1">The sequence shown here is derived from an EMBL/GenBank/DDBJ whole genome shotgun (WGS) entry which is preliminary data.</text>
</comment>
<keyword evidence="2" id="KW-1185">Reference proteome</keyword>
<dbReference type="AlphaFoldDB" id="A0A916IVN8"/>
<gene>
    <name evidence="1" type="ORF">LMG31506_04212</name>
</gene>
<dbReference type="Proteomes" id="UP000672934">
    <property type="component" value="Unassembled WGS sequence"/>
</dbReference>
<accession>A0A916IVN8</accession>
<dbReference type="EMBL" id="CAJPUY010000016">
    <property type="protein sequence ID" value="CAG2150524.1"/>
    <property type="molecule type" value="Genomic_DNA"/>
</dbReference>
<proteinExistence type="predicted"/>
<evidence type="ECO:0008006" key="3">
    <source>
        <dbReference type="Google" id="ProtNLM"/>
    </source>
</evidence>
<name>A0A916IVN8_9BURK</name>
<protein>
    <recommendedName>
        <fullName evidence="3">3-deoxy-D-arabino-heptulosonate 7-phosphate synthase</fullName>
    </recommendedName>
</protein>
<reference evidence="1" key="1">
    <citation type="submission" date="2021-03" db="EMBL/GenBank/DDBJ databases">
        <authorList>
            <person name="Peeters C."/>
        </authorList>
    </citation>
    <scope>NUCLEOTIDE SEQUENCE</scope>
    <source>
        <strain evidence="1">LMG 31506</strain>
    </source>
</reference>
<evidence type="ECO:0000313" key="1">
    <source>
        <dbReference type="EMBL" id="CAG2150524.1"/>
    </source>
</evidence>
<evidence type="ECO:0000313" key="2">
    <source>
        <dbReference type="Proteomes" id="UP000672934"/>
    </source>
</evidence>
<sequence length="470" mass="50587">MISGTPSPHLLDEILRTVTRRYQVPEMPVPSGPVGEASPAERLAIAIEQARRAVVHGKVPDGSLKRRFADALADMVREAIHPDSGDPAFQAMVLRHRAAPVREFASLSARAEGDRRVVLAAVNAVAHPNRQQRMAPGWQREALADLHASAASASWSALRGIAQRLVGSPDNEDDAPVAPGLARLLDNPALQRLQRIEALGADQLVRRYVSLWDRVGPRPGSATALAQGVSAQQRGAGAEALAAQALHAMARRLNEAEGDDAPYRVVTSLRVPASIPASHERAKTEWDVVLLRRASPIDGLPAWDVCLLVEVKASVDAATTDFPRLLRGIRLLAHATDDAAYAFESRQGTVCLQGASLGALSASEAELRRTVLYCCDARAETAPRLLGAASRMQLLSADESLAFASHLAASEHADARELEPLWHSLLESERWKTVLNQYATLHQVRGLMVHTEDLHGAIDQATLNQAVGNG</sequence>
<organism evidence="1 2">
    <name type="scientific">Cupriavidus yeoncheonensis</name>
    <dbReference type="NCBI Taxonomy" id="1462994"/>
    <lineage>
        <taxon>Bacteria</taxon>
        <taxon>Pseudomonadati</taxon>
        <taxon>Pseudomonadota</taxon>
        <taxon>Betaproteobacteria</taxon>
        <taxon>Burkholderiales</taxon>
        <taxon>Burkholderiaceae</taxon>
        <taxon>Cupriavidus</taxon>
    </lineage>
</organism>